<dbReference type="STRING" id="1531966.A0A0A1SUH2"/>
<feature type="transmembrane region" description="Helical" evidence="2">
    <location>
        <begin position="100"/>
        <end position="123"/>
    </location>
</feature>
<feature type="transmembrane region" description="Helical" evidence="2">
    <location>
        <begin position="135"/>
        <end position="156"/>
    </location>
</feature>
<dbReference type="OrthoDB" id="3918601at2759"/>
<reference evidence="4 5" key="1">
    <citation type="journal article" date="2015" name="Genome Announc.">
        <title>Draft Genome Sequence and Gene Annotation of the Entomopathogenic Fungus Verticillium hemipterigenum.</title>
        <authorList>
            <person name="Horn F."/>
            <person name="Habel A."/>
            <person name="Scharf D.H."/>
            <person name="Dworschak J."/>
            <person name="Brakhage A.A."/>
            <person name="Guthke R."/>
            <person name="Hertweck C."/>
            <person name="Linde J."/>
        </authorList>
    </citation>
    <scope>NUCLEOTIDE SEQUENCE [LARGE SCALE GENOMIC DNA]</scope>
</reference>
<organism evidence="4 5">
    <name type="scientific">[Torrubiella] hemipterigena</name>
    <dbReference type="NCBI Taxonomy" id="1531966"/>
    <lineage>
        <taxon>Eukaryota</taxon>
        <taxon>Fungi</taxon>
        <taxon>Dikarya</taxon>
        <taxon>Ascomycota</taxon>
        <taxon>Pezizomycotina</taxon>
        <taxon>Sordariomycetes</taxon>
        <taxon>Hypocreomycetidae</taxon>
        <taxon>Hypocreales</taxon>
        <taxon>Clavicipitaceae</taxon>
        <taxon>Clavicipitaceae incertae sedis</taxon>
        <taxon>'Torrubiella' clade</taxon>
    </lineage>
</organism>
<gene>
    <name evidence="4" type="ORF">VHEMI04101</name>
</gene>
<evidence type="ECO:0000259" key="3">
    <source>
        <dbReference type="Pfam" id="PF20684"/>
    </source>
</evidence>
<dbReference type="EMBL" id="CDHN01000002">
    <property type="protein sequence ID" value="CEJ86425.1"/>
    <property type="molecule type" value="Genomic_DNA"/>
</dbReference>
<keyword evidence="2" id="KW-0812">Transmembrane</keyword>
<evidence type="ECO:0000256" key="1">
    <source>
        <dbReference type="SAM" id="MobiDB-lite"/>
    </source>
</evidence>
<dbReference type="HOGENOM" id="CLU_036632_5_0_1"/>
<protein>
    <recommendedName>
        <fullName evidence="3">Rhodopsin domain-containing protein</fullName>
    </recommendedName>
</protein>
<proteinExistence type="predicted"/>
<sequence>MDPAANATASPPPTQITDTNKGPLIGVVTWLCLVMALLATVARIASKLILTGRVKIDDGLIVVSMGTAVAQSVIVLQQVSQGLGTKSDDFSIDQVDNILKFGYIANLLFITSIFLAKISMAVTTSALVQRRFQKYLVSTEGLIALWAGASLFVAMFECEMPRPWDYLREQCIDRKVFWIFVSAGNIATDVCIVLLLVNSIGRLQMNTRKKFVVLCVFGSRVLVIPAVAYQIMWTSKTILILDPVFELWTVVLCVQIVQAMSIITTCIPALKPFLDSLESGQLRADDMRRQGKVTDNGYTSQRLGESKHSRVSSLASPKRGTFIEMSNVAGIAAPANVARRSASMGIVEVLQEEDEETRPVTGTGGGRTYEMDREKIGIAWDGQSHTSQTVLITSAKAWDVDVEEAAAAEQRRSKLF</sequence>
<feature type="domain" description="Rhodopsin" evidence="3">
    <location>
        <begin position="42"/>
        <end position="274"/>
    </location>
</feature>
<name>A0A0A1SUH2_9HYPO</name>
<evidence type="ECO:0000313" key="5">
    <source>
        <dbReference type="Proteomes" id="UP000039046"/>
    </source>
</evidence>
<keyword evidence="5" id="KW-1185">Reference proteome</keyword>
<dbReference type="PANTHER" id="PTHR38794:SF1">
    <property type="entry name" value="INTEGRAL MEMBRANE PROTEIN"/>
    <property type="match status" value="1"/>
</dbReference>
<feature type="transmembrane region" description="Helical" evidence="2">
    <location>
        <begin position="211"/>
        <end position="232"/>
    </location>
</feature>
<evidence type="ECO:0000313" key="4">
    <source>
        <dbReference type="EMBL" id="CEJ86425.1"/>
    </source>
</evidence>
<feature type="transmembrane region" description="Helical" evidence="2">
    <location>
        <begin position="24"/>
        <end position="46"/>
    </location>
</feature>
<keyword evidence="2" id="KW-1133">Transmembrane helix</keyword>
<keyword evidence="2" id="KW-0472">Membrane</keyword>
<dbReference type="Proteomes" id="UP000039046">
    <property type="component" value="Unassembled WGS sequence"/>
</dbReference>
<feature type="transmembrane region" description="Helical" evidence="2">
    <location>
        <begin position="247"/>
        <end position="270"/>
    </location>
</feature>
<accession>A0A0A1SUH2</accession>
<dbReference type="PANTHER" id="PTHR38794">
    <property type="entry name" value="INTEGRAL MEMBRANE PROTEIN"/>
    <property type="match status" value="1"/>
</dbReference>
<evidence type="ECO:0000256" key="2">
    <source>
        <dbReference type="SAM" id="Phobius"/>
    </source>
</evidence>
<feature type="transmembrane region" description="Helical" evidence="2">
    <location>
        <begin position="176"/>
        <end position="199"/>
    </location>
</feature>
<dbReference type="Pfam" id="PF20684">
    <property type="entry name" value="Fung_rhodopsin"/>
    <property type="match status" value="1"/>
</dbReference>
<dbReference type="InterPro" id="IPR049326">
    <property type="entry name" value="Rhodopsin_dom_fungi"/>
</dbReference>
<dbReference type="AlphaFoldDB" id="A0A0A1SUH2"/>
<feature type="transmembrane region" description="Helical" evidence="2">
    <location>
        <begin position="58"/>
        <end position="80"/>
    </location>
</feature>
<feature type="region of interest" description="Disordered" evidence="1">
    <location>
        <begin position="286"/>
        <end position="310"/>
    </location>
</feature>